<dbReference type="Proteomes" id="UP000188533">
    <property type="component" value="Unassembled WGS sequence"/>
</dbReference>
<keyword evidence="3" id="KW-1185">Reference proteome</keyword>
<feature type="compositionally biased region" description="Acidic residues" evidence="1">
    <location>
        <begin position="24"/>
        <end position="34"/>
    </location>
</feature>
<feature type="compositionally biased region" description="Polar residues" evidence="1">
    <location>
        <begin position="205"/>
        <end position="219"/>
    </location>
</feature>
<gene>
    <name evidence="2" type="ORF">LENED_011010</name>
</gene>
<accession>A0A1Q3ENY2</accession>
<sequence>MMRRTRRHQQIPDKEIEPSTTIETDTDGSDEEPMDLDHIHGDEEEEDDGEDDEEDDNNDEDEDKDPTPPPPPSKRRKKAAGTSNLSGQRTTWAQTNGKPMQHSDVQLRREYEAMKKREAKLKRRVQAYEETADTELNQDLESEDETQGNIACPLETILTTSTVKKRKTSRSATSTPRLTVLTSLATPASHSTATSRSATLSHSTPTSAMRISSSIPSPGTPQVNDALLQTSTMVSGAAGTDSLVTREKPPPLNSTPTSQLQVNQKLRIMMPLEKPSSSGRAMILRLK</sequence>
<comment type="caution">
    <text evidence="2">The sequence shown here is derived from an EMBL/GenBank/DDBJ whole genome shotgun (WGS) entry which is preliminary data.</text>
</comment>
<feature type="region of interest" description="Disordered" evidence="1">
    <location>
        <begin position="163"/>
        <end position="219"/>
    </location>
</feature>
<evidence type="ECO:0000313" key="2">
    <source>
        <dbReference type="EMBL" id="GAW08901.1"/>
    </source>
</evidence>
<name>A0A1Q3ENY2_LENED</name>
<reference evidence="2 3" key="2">
    <citation type="submission" date="2017-02" db="EMBL/GenBank/DDBJ databases">
        <title>A genome survey and senescence transcriptome analysis in Lentinula edodes.</title>
        <authorList>
            <person name="Sakamoto Y."/>
            <person name="Nakade K."/>
            <person name="Sato S."/>
            <person name="Yoshida Y."/>
            <person name="Miyazaki K."/>
            <person name="Natsume S."/>
            <person name="Konno N."/>
        </authorList>
    </citation>
    <scope>NUCLEOTIDE SEQUENCE [LARGE SCALE GENOMIC DNA]</scope>
    <source>
        <strain evidence="2 3">NBRC 111202</strain>
    </source>
</reference>
<organism evidence="2 3">
    <name type="scientific">Lentinula edodes</name>
    <name type="common">Shiitake mushroom</name>
    <name type="synonym">Lentinus edodes</name>
    <dbReference type="NCBI Taxonomy" id="5353"/>
    <lineage>
        <taxon>Eukaryota</taxon>
        <taxon>Fungi</taxon>
        <taxon>Dikarya</taxon>
        <taxon>Basidiomycota</taxon>
        <taxon>Agaricomycotina</taxon>
        <taxon>Agaricomycetes</taxon>
        <taxon>Agaricomycetidae</taxon>
        <taxon>Agaricales</taxon>
        <taxon>Marasmiineae</taxon>
        <taxon>Omphalotaceae</taxon>
        <taxon>Lentinula</taxon>
    </lineage>
</organism>
<evidence type="ECO:0000313" key="3">
    <source>
        <dbReference type="Proteomes" id="UP000188533"/>
    </source>
</evidence>
<proteinExistence type="predicted"/>
<feature type="region of interest" description="Disordered" evidence="1">
    <location>
        <begin position="1"/>
        <end position="111"/>
    </location>
</feature>
<feature type="compositionally biased region" description="Acidic residues" evidence="1">
    <location>
        <begin position="42"/>
        <end position="64"/>
    </location>
</feature>
<evidence type="ECO:0000256" key="1">
    <source>
        <dbReference type="SAM" id="MobiDB-lite"/>
    </source>
</evidence>
<feature type="compositionally biased region" description="Low complexity" evidence="1">
    <location>
        <begin position="170"/>
        <end position="204"/>
    </location>
</feature>
<reference evidence="2 3" key="1">
    <citation type="submission" date="2016-08" db="EMBL/GenBank/DDBJ databases">
        <authorList>
            <consortium name="Lentinula edodes genome sequencing consortium"/>
            <person name="Sakamoto Y."/>
            <person name="Nakade K."/>
            <person name="Sato S."/>
            <person name="Yoshida Y."/>
            <person name="Miyazaki K."/>
            <person name="Natsume S."/>
            <person name="Konno N."/>
        </authorList>
    </citation>
    <scope>NUCLEOTIDE SEQUENCE [LARGE SCALE GENOMIC DNA]</scope>
    <source>
        <strain evidence="2 3">NBRC 111202</strain>
    </source>
</reference>
<protein>
    <submittedName>
        <fullName evidence="2">Uncharacterized protein</fullName>
    </submittedName>
</protein>
<dbReference type="EMBL" id="BDGU01000822">
    <property type="protein sequence ID" value="GAW08901.1"/>
    <property type="molecule type" value="Genomic_DNA"/>
</dbReference>
<dbReference type="AlphaFoldDB" id="A0A1Q3ENY2"/>
<feature type="compositionally biased region" description="Polar residues" evidence="1">
    <location>
        <begin position="81"/>
        <end position="98"/>
    </location>
</feature>